<feature type="coiled-coil region" evidence="1">
    <location>
        <begin position="212"/>
        <end position="239"/>
    </location>
</feature>
<feature type="compositionally biased region" description="Polar residues" evidence="2">
    <location>
        <begin position="122"/>
        <end position="139"/>
    </location>
</feature>
<feature type="region of interest" description="Disordered" evidence="2">
    <location>
        <begin position="181"/>
        <end position="208"/>
    </location>
</feature>
<feature type="region of interest" description="Disordered" evidence="2">
    <location>
        <begin position="260"/>
        <end position="286"/>
    </location>
</feature>
<dbReference type="EMBL" id="JASJQH010006890">
    <property type="protein sequence ID" value="KAK9728811.1"/>
    <property type="molecule type" value="Genomic_DNA"/>
</dbReference>
<keyword evidence="3" id="KW-0732">Signal</keyword>
<evidence type="ECO:0000313" key="4">
    <source>
        <dbReference type="EMBL" id="KAK9728811.1"/>
    </source>
</evidence>
<keyword evidence="1" id="KW-0175">Coiled coil</keyword>
<evidence type="ECO:0000256" key="1">
    <source>
        <dbReference type="SAM" id="Coils"/>
    </source>
</evidence>
<protein>
    <submittedName>
        <fullName evidence="4">Uncharacterized protein</fullName>
    </submittedName>
</protein>
<accession>A0ABR2WAR1</accession>
<evidence type="ECO:0000313" key="5">
    <source>
        <dbReference type="Proteomes" id="UP001479436"/>
    </source>
</evidence>
<reference evidence="4 5" key="1">
    <citation type="submission" date="2023-04" db="EMBL/GenBank/DDBJ databases">
        <title>Genome of Basidiobolus ranarum AG-B5.</title>
        <authorList>
            <person name="Stajich J.E."/>
            <person name="Carter-House D."/>
            <person name="Gryganskyi A."/>
        </authorList>
    </citation>
    <scope>NUCLEOTIDE SEQUENCE [LARGE SCALE GENOMIC DNA]</scope>
    <source>
        <strain evidence="4 5">AG-B5</strain>
    </source>
</reference>
<proteinExistence type="predicted"/>
<comment type="caution">
    <text evidence="4">The sequence shown here is derived from an EMBL/GenBank/DDBJ whole genome shotgun (WGS) entry which is preliminary data.</text>
</comment>
<keyword evidence="5" id="KW-1185">Reference proteome</keyword>
<gene>
    <name evidence="4" type="ORF">K7432_000776</name>
</gene>
<organism evidence="4 5">
    <name type="scientific">Basidiobolus ranarum</name>
    <dbReference type="NCBI Taxonomy" id="34480"/>
    <lineage>
        <taxon>Eukaryota</taxon>
        <taxon>Fungi</taxon>
        <taxon>Fungi incertae sedis</taxon>
        <taxon>Zoopagomycota</taxon>
        <taxon>Entomophthoromycotina</taxon>
        <taxon>Basidiobolomycetes</taxon>
        <taxon>Basidiobolales</taxon>
        <taxon>Basidiobolaceae</taxon>
        <taxon>Basidiobolus</taxon>
    </lineage>
</organism>
<feature type="region of interest" description="Disordered" evidence="2">
    <location>
        <begin position="121"/>
        <end position="142"/>
    </location>
</feature>
<dbReference type="Proteomes" id="UP001479436">
    <property type="component" value="Unassembled WGS sequence"/>
</dbReference>
<name>A0ABR2WAR1_9FUNG</name>
<sequence>MHLPIPTPKATLSISYLCLALGLFRGVYSEEKNNQDSEIDEEQIGQALELARALLNSQEASKLGTSDRKVSSQYPNPNIDLIQNLLKGLTGNPNLDSGDDLNLPGNNQLIENERDIYPYRESSGSTYQFPRQSQSSTNKPGLYYPKTSIYQYGEGPSQSIFQSSDPSYAKSYQSGGMYKPLRDNGYLMPGYRDPRDKPNTEEASSSRLVQSIATLRQEVRRLRLNNRLAKQTVDELQKATKDIGELRVLMTQMFIKGKVSKKFSPTPTPKLKPKSPKPAKTPKVPNTYTNSDVASYYKNGGMKDFDMYSTLSDIAQVPKEVPTTANITSLPLELRNAVNMTNLKSTPDGYLIGDGFAYKNGYWYKDGYWYKNGFYWENGKWYNDKIEIAPQSNCNSTLPCLLGNPPPVPSSLQ</sequence>
<feature type="chain" id="PRO_5046387916" evidence="3">
    <location>
        <begin position="30"/>
        <end position="413"/>
    </location>
</feature>
<feature type="signal peptide" evidence="3">
    <location>
        <begin position="1"/>
        <end position="29"/>
    </location>
</feature>
<evidence type="ECO:0000256" key="2">
    <source>
        <dbReference type="SAM" id="MobiDB-lite"/>
    </source>
</evidence>
<evidence type="ECO:0000256" key="3">
    <source>
        <dbReference type="SAM" id="SignalP"/>
    </source>
</evidence>